<protein>
    <submittedName>
        <fullName evidence="2">Uncharacterized protein</fullName>
    </submittedName>
</protein>
<evidence type="ECO:0000256" key="1">
    <source>
        <dbReference type="SAM" id="MobiDB-lite"/>
    </source>
</evidence>
<feature type="region of interest" description="Disordered" evidence="1">
    <location>
        <begin position="1"/>
        <end position="51"/>
    </location>
</feature>
<evidence type="ECO:0000313" key="2">
    <source>
        <dbReference type="EMBL" id="KAK7487471.1"/>
    </source>
</evidence>
<evidence type="ECO:0000313" key="3">
    <source>
        <dbReference type="Proteomes" id="UP001519460"/>
    </source>
</evidence>
<reference evidence="2 3" key="1">
    <citation type="journal article" date="2023" name="Sci. Data">
        <title>Genome assembly of the Korean intertidal mud-creeper Batillaria attramentaria.</title>
        <authorList>
            <person name="Patra A.K."/>
            <person name="Ho P.T."/>
            <person name="Jun S."/>
            <person name="Lee S.J."/>
            <person name="Kim Y."/>
            <person name="Won Y.J."/>
        </authorList>
    </citation>
    <scope>NUCLEOTIDE SEQUENCE [LARGE SCALE GENOMIC DNA]</scope>
    <source>
        <strain evidence="2">Wonlab-2016</strain>
    </source>
</reference>
<dbReference type="AlphaFoldDB" id="A0ABD0KK51"/>
<proteinExistence type="predicted"/>
<dbReference type="Proteomes" id="UP001519460">
    <property type="component" value="Unassembled WGS sequence"/>
</dbReference>
<accession>A0ABD0KK51</accession>
<gene>
    <name evidence="2" type="ORF">BaRGS_00021312</name>
</gene>
<keyword evidence="3" id="KW-1185">Reference proteome</keyword>
<dbReference type="EMBL" id="JACVVK020000164">
    <property type="protein sequence ID" value="KAK7487471.1"/>
    <property type="molecule type" value="Genomic_DNA"/>
</dbReference>
<organism evidence="2 3">
    <name type="scientific">Batillaria attramentaria</name>
    <dbReference type="NCBI Taxonomy" id="370345"/>
    <lineage>
        <taxon>Eukaryota</taxon>
        <taxon>Metazoa</taxon>
        <taxon>Spiralia</taxon>
        <taxon>Lophotrochozoa</taxon>
        <taxon>Mollusca</taxon>
        <taxon>Gastropoda</taxon>
        <taxon>Caenogastropoda</taxon>
        <taxon>Sorbeoconcha</taxon>
        <taxon>Cerithioidea</taxon>
        <taxon>Batillariidae</taxon>
        <taxon>Batillaria</taxon>
    </lineage>
</organism>
<comment type="caution">
    <text evidence="2">The sequence shown here is derived from an EMBL/GenBank/DDBJ whole genome shotgun (WGS) entry which is preliminary data.</text>
</comment>
<feature type="compositionally biased region" description="Basic and acidic residues" evidence="1">
    <location>
        <begin position="7"/>
        <end position="21"/>
    </location>
</feature>
<name>A0ABD0KK51_9CAEN</name>
<sequence length="51" mass="5599">PDNNTVRSDRWAHLNKSRDLKASQSAILTGPDKKLNSRTAPPTKGELLQGD</sequence>
<feature type="non-terminal residue" evidence="2">
    <location>
        <position position="1"/>
    </location>
</feature>